<accession>D3BF51</accession>
<comment type="caution">
    <text evidence="2">The sequence shown here is derived from an EMBL/GenBank/DDBJ whole genome shotgun (WGS) entry which is preliminary data.</text>
</comment>
<keyword evidence="1" id="KW-0472">Membrane</keyword>
<evidence type="ECO:0000256" key="1">
    <source>
        <dbReference type="SAM" id="Phobius"/>
    </source>
</evidence>
<dbReference type="GeneID" id="31362066"/>
<dbReference type="EMBL" id="ADBJ01000031">
    <property type="protein sequence ID" value="EFA79765.1"/>
    <property type="molecule type" value="Genomic_DNA"/>
</dbReference>
<name>D3BF51_HETP5</name>
<dbReference type="InParanoid" id="D3BF51"/>
<organism evidence="2 3">
    <name type="scientific">Heterostelium pallidum (strain ATCC 26659 / Pp 5 / PN500)</name>
    <name type="common">Cellular slime mold</name>
    <name type="synonym">Polysphondylium pallidum</name>
    <dbReference type="NCBI Taxonomy" id="670386"/>
    <lineage>
        <taxon>Eukaryota</taxon>
        <taxon>Amoebozoa</taxon>
        <taxon>Evosea</taxon>
        <taxon>Eumycetozoa</taxon>
        <taxon>Dictyostelia</taxon>
        <taxon>Acytosteliales</taxon>
        <taxon>Acytosteliaceae</taxon>
        <taxon>Heterostelium</taxon>
    </lineage>
</organism>
<dbReference type="AlphaFoldDB" id="D3BF51"/>
<reference evidence="2 3" key="1">
    <citation type="journal article" date="2011" name="Genome Res.">
        <title>Phylogeny-wide analysis of social amoeba genomes highlights ancient origins for complex intercellular communication.</title>
        <authorList>
            <person name="Heidel A.J."/>
            <person name="Lawal H.M."/>
            <person name="Felder M."/>
            <person name="Schilde C."/>
            <person name="Helps N.R."/>
            <person name="Tunggal B."/>
            <person name="Rivero F."/>
            <person name="John U."/>
            <person name="Schleicher M."/>
            <person name="Eichinger L."/>
            <person name="Platzer M."/>
            <person name="Noegel A.A."/>
            <person name="Schaap P."/>
            <person name="Gloeckner G."/>
        </authorList>
    </citation>
    <scope>NUCLEOTIDE SEQUENCE [LARGE SCALE GENOMIC DNA]</scope>
    <source>
        <strain evidence="3">ATCC 26659 / Pp 5 / PN500</strain>
    </source>
</reference>
<keyword evidence="3" id="KW-1185">Reference proteome</keyword>
<keyword evidence="1" id="KW-1133">Transmembrane helix</keyword>
<feature type="transmembrane region" description="Helical" evidence="1">
    <location>
        <begin position="20"/>
        <end position="37"/>
    </location>
</feature>
<keyword evidence="1" id="KW-0812">Transmembrane</keyword>
<gene>
    <name evidence="2" type="ORF">PPL_06584</name>
</gene>
<proteinExistence type="predicted"/>
<sequence length="44" mass="5289">MKKDEMQEAECCCKTQKDRYVLIFVSLINMIIFKEMTSEVERNI</sequence>
<evidence type="ECO:0000313" key="2">
    <source>
        <dbReference type="EMBL" id="EFA79765.1"/>
    </source>
</evidence>
<protein>
    <submittedName>
        <fullName evidence="2">Uncharacterized protein</fullName>
    </submittedName>
</protein>
<evidence type="ECO:0000313" key="3">
    <source>
        <dbReference type="Proteomes" id="UP000001396"/>
    </source>
</evidence>
<dbReference type="Proteomes" id="UP000001396">
    <property type="component" value="Unassembled WGS sequence"/>
</dbReference>
<dbReference type="RefSeq" id="XP_020431886.1">
    <property type="nucleotide sequence ID" value="XM_020577438.1"/>
</dbReference>